<comment type="caution">
    <text evidence="3">The sequence shown here is derived from an EMBL/GenBank/DDBJ whole genome shotgun (WGS) entry which is preliminary data.</text>
</comment>
<keyword evidence="1" id="KW-1133">Transmembrane helix</keyword>
<dbReference type="Proteomes" id="UP000824469">
    <property type="component" value="Unassembled WGS sequence"/>
</dbReference>
<name>A0AA38FCS6_TAXCH</name>
<feature type="non-terminal residue" evidence="3">
    <location>
        <position position="1"/>
    </location>
</feature>
<keyword evidence="1" id="KW-0472">Membrane</keyword>
<dbReference type="GO" id="GO:0005227">
    <property type="term" value="F:calcium-activated cation channel activity"/>
    <property type="evidence" value="ECO:0007669"/>
    <property type="project" value="InterPro"/>
</dbReference>
<gene>
    <name evidence="3" type="ORF">KI387_029500</name>
</gene>
<evidence type="ECO:0000313" key="3">
    <source>
        <dbReference type="EMBL" id="KAH9297818.1"/>
    </source>
</evidence>
<dbReference type="InterPro" id="IPR045122">
    <property type="entry name" value="Csc1-like"/>
</dbReference>
<evidence type="ECO:0000313" key="4">
    <source>
        <dbReference type="Proteomes" id="UP000824469"/>
    </source>
</evidence>
<keyword evidence="4" id="KW-1185">Reference proteome</keyword>
<keyword evidence="1" id="KW-0812">Transmembrane</keyword>
<accession>A0AA38FCS6</accession>
<dbReference type="InterPro" id="IPR003864">
    <property type="entry name" value="CSC1/OSCA1-like_7TM"/>
</dbReference>
<dbReference type="PANTHER" id="PTHR13018:SF96">
    <property type="entry name" value="OS05G0393800 PROTEIN"/>
    <property type="match status" value="1"/>
</dbReference>
<organism evidence="3 4">
    <name type="scientific">Taxus chinensis</name>
    <name type="common">Chinese yew</name>
    <name type="synonym">Taxus wallichiana var. chinensis</name>
    <dbReference type="NCBI Taxonomy" id="29808"/>
    <lineage>
        <taxon>Eukaryota</taxon>
        <taxon>Viridiplantae</taxon>
        <taxon>Streptophyta</taxon>
        <taxon>Embryophyta</taxon>
        <taxon>Tracheophyta</taxon>
        <taxon>Spermatophyta</taxon>
        <taxon>Pinopsida</taxon>
        <taxon>Pinidae</taxon>
        <taxon>Conifers II</taxon>
        <taxon>Cupressales</taxon>
        <taxon>Taxaceae</taxon>
        <taxon>Taxus</taxon>
    </lineage>
</organism>
<dbReference type="EMBL" id="JAHRHJ020000010">
    <property type="protein sequence ID" value="KAH9297818.1"/>
    <property type="molecule type" value="Genomic_DNA"/>
</dbReference>
<reference evidence="3 4" key="1">
    <citation type="journal article" date="2021" name="Nat. Plants">
        <title>The Taxus genome provides insights into paclitaxel biosynthesis.</title>
        <authorList>
            <person name="Xiong X."/>
            <person name="Gou J."/>
            <person name="Liao Q."/>
            <person name="Li Y."/>
            <person name="Zhou Q."/>
            <person name="Bi G."/>
            <person name="Li C."/>
            <person name="Du R."/>
            <person name="Wang X."/>
            <person name="Sun T."/>
            <person name="Guo L."/>
            <person name="Liang H."/>
            <person name="Lu P."/>
            <person name="Wu Y."/>
            <person name="Zhang Z."/>
            <person name="Ro D.K."/>
            <person name="Shang Y."/>
            <person name="Huang S."/>
            <person name="Yan J."/>
        </authorList>
    </citation>
    <scope>NUCLEOTIDE SEQUENCE [LARGE SCALE GENOMIC DNA]</scope>
    <source>
        <strain evidence="3">Ta-2019</strain>
    </source>
</reference>
<dbReference type="GO" id="GO:0005886">
    <property type="term" value="C:plasma membrane"/>
    <property type="evidence" value="ECO:0007669"/>
    <property type="project" value="TreeGrafter"/>
</dbReference>
<sequence>LLKDLGVSIPMRATFFITYIMVDGWTGIAGEILRLVPLVMFHLKNSLLVKTEEDKEKAMDPGSVSFAEALPRMQLYFLLGLAYSAVTPIILPFIILYFGFGYFVFRHQEAMVKDTLEQATEPSLNLKRYLANSYIHPMFKGDDVPDDCENGMHLWRENDSNLVLTKRTNTPVGSVTSTSSTILLEH</sequence>
<evidence type="ECO:0000256" key="1">
    <source>
        <dbReference type="SAM" id="Phobius"/>
    </source>
</evidence>
<dbReference type="AlphaFoldDB" id="A0AA38FCS6"/>
<protein>
    <recommendedName>
        <fullName evidence="2">CSC1/OSCA1-like 7TM region domain-containing protein</fullName>
    </recommendedName>
</protein>
<proteinExistence type="predicted"/>
<feature type="domain" description="CSC1/OSCA1-like 7TM region" evidence="2">
    <location>
        <begin position="4"/>
        <end position="114"/>
    </location>
</feature>
<feature type="transmembrane region" description="Helical" evidence="1">
    <location>
        <begin position="75"/>
        <end position="105"/>
    </location>
</feature>
<dbReference type="Pfam" id="PF02714">
    <property type="entry name" value="RSN1_7TM"/>
    <property type="match status" value="1"/>
</dbReference>
<dbReference type="PANTHER" id="PTHR13018">
    <property type="entry name" value="PROBABLE MEMBRANE PROTEIN DUF221-RELATED"/>
    <property type="match status" value="1"/>
</dbReference>
<evidence type="ECO:0000259" key="2">
    <source>
        <dbReference type="Pfam" id="PF02714"/>
    </source>
</evidence>